<dbReference type="InterPro" id="IPR016181">
    <property type="entry name" value="Acyl_CoA_acyltransferase"/>
</dbReference>
<dbReference type="Gene3D" id="3.40.630.30">
    <property type="match status" value="1"/>
</dbReference>
<keyword evidence="6" id="KW-1185">Reference proteome</keyword>
<accession>A0AA35RS38</accession>
<dbReference type="PANTHER" id="PTHR10545">
    <property type="entry name" value="DIAMINE N-ACETYLTRANSFERASE"/>
    <property type="match status" value="1"/>
</dbReference>
<dbReference type="Proteomes" id="UP001174909">
    <property type="component" value="Unassembled WGS sequence"/>
</dbReference>
<dbReference type="EMBL" id="CASHTH010001513">
    <property type="protein sequence ID" value="CAI8016282.1"/>
    <property type="molecule type" value="Genomic_DNA"/>
</dbReference>
<dbReference type="InterPro" id="IPR000182">
    <property type="entry name" value="GNAT_dom"/>
</dbReference>
<dbReference type="InterPro" id="IPR051016">
    <property type="entry name" value="Diverse_Substrate_AcTransf"/>
</dbReference>
<comment type="similarity">
    <text evidence="1">Belongs to the acetyltransferase family.</text>
</comment>
<dbReference type="PROSITE" id="PS51186">
    <property type="entry name" value="GNAT"/>
    <property type="match status" value="1"/>
</dbReference>
<reference evidence="5" key="1">
    <citation type="submission" date="2023-03" db="EMBL/GenBank/DDBJ databases">
        <authorList>
            <person name="Steffen K."/>
            <person name="Cardenas P."/>
        </authorList>
    </citation>
    <scope>NUCLEOTIDE SEQUENCE</scope>
</reference>
<organism evidence="5 6">
    <name type="scientific">Geodia barretti</name>
    <name type="common">Barrett's horny sponge</name>
    <dbReference type="NCBI Taxonomy" id="519541"/>
    <lineage>
        <taxon>Eukaryota</taxon>
        <taxon>Metazoa</taxon>
        <taxon>Porifera</taxon>
        <taxon>Demospongiae</taxon>
        <taxon>Heteroscleromorpha</taxon>
        <taxon>Tetractinellida</taxon>
        <taxon>Astrophorina</taxon>
        <taxon>Geodiidae</taxon>
        <taxon>Geodia</taxon>
    </lineage>
</organism>
<name>A0AA35RS38_GEOBA</name>
<dbReference type="SUPFAM" id="SSF55729">
    <property type="entry name" value="Acyl-CoA N-acyltransferases (Nat)"/>
    <property type="match status" value="1"/>
</dbReference>
<keyword evidence="2" id="KW-0808">Transferase</keyword>
<evidence type="ECO:0000259" key="4">
    <source>
        <dbReference type="PROSITE" id="PS51186"/>
    </source>
</evidence>
<comment type="caution">
    <text evidence="5">The sequence shown here is derived from an EMBL/GenBank/DDBJ whole genome shotgun (WGS) entry which is preliminary data.</text>
</comment>
<evidence type="ECO:0000256" key="1">
    <source>
        <dbReference type="ARBA" id="ARBA00008694"/>
    </source>
</evidence>
<evidence type="ECO:0000256" key="2">
    <source>
        <dbReference type="ARBA" id="ARBA00022679"/>
    </source>
</evidence>
<gene>
    <name evidence="5" type="ORF">GBAR_LOCUS10000</name>
</gene>
<dbReference type="AlphaFoldDB" id="A0AA35RS38"/>
<evidence type="ECO:0000256" key="3">
    <source>
        <dbReference type="ARBA" id="ARBA00023315"/>
    </source>
</evidence>
<protein>
    <submittedName>
        <fullName evidence="5">Thialysine N-epsilon-acetyltransferase</fullName>
    </submittedName>
</protein>
<keyword evidence="3" id="KW-0012">Acyltransferase</keyword>
<feature type="domain" description="N-acetyltransferase" evidence="4">
    <location>
        <begin position="28"/>
        <end position="180"/>
    </location>
</feature>
<dbReference type="GO" id="GO:0008080">
    <property type="term" value="F:N-acetyltransferase activity"/>
    <property type="evidence" value="ECO:0007669"/>
    <property type="project" value="UniProtKB-ARBA"/>
</dbReference>
<proteinExistence type="inferred from homology"/>
<dbReference type="PANTHER" id="PTHR10545:SF29">
    <property type="entry name" value="GH14572P-RELATED"/>
    <property type="match status" value="1"/>
</dbReference>
<evidence type="ECO:0000313" key="5">
    <source>
        <dbReference type="EMBL" id="CAI8016282.1"/>
    </source>
</evidence>
<evidence type="ECO:0000313" key="6">
    <source>
        <dbReference type="Proteomes" id="UP001174909"/>
    </source>
</evidence>
<sequence length="190" mass="21905">MACSHPWKIRPATREDVPSIVWLTQVLAEYENEPRSMKIGEKEMLRDGFGEKQYFHVLVAEWTSDDGPVLNSIPVDPEKPSTSMPHNDRIVGHALYFYTYSTWEGKCLHMEDLCVREQYRNRGIGTALMQECAKVACREGCARMIWQVLDWNTRAAELYERIGGKILKEWLTIRLIQPELGNFASGETKP</sequence>
<dbReference type="FunFam" id="3.40.630.30:FF:000064">
    <property type="entry name" value="GNAT family acetyltransferase"/>
    <property type="match status" value="1"/>
</dbReference>
<dbReference type="CDD" id="cd04301">
    <property type="entry name" value="NAT_SF"/>
    <property type="match status" value="1"/>
</dbReference>
<dbReference type="Pfam" id="PF00583">
    <property type="entry name" value="Acetyltransf_1"/>
    <property type="match status" value="1"/>
</dbReference>